<dbReference type="RefSeq" id="XP_029225812.1">
    <property type="nucleotide sequence ID" value="XM_029374317.1"/>
</dbReference>
<protein>
    <submittedName>
        <fullName evidence="2">Uncharacterized protein</fullName>
    </submittedName>
</protein>
<comment type="caution">
    <text evidence="2">The sequence shown here is derived from an EMBL/GenBank/DDBJ whole genome shotgun (WGS) entry which is preliminary data.</text>
</comment>
<sequence length="138" mass="14899">SRSACSSHLVRAVSSSYRTSVVPSSSHDTLSSRCSASEAAMHAAAQHSVRANTANSTWRTAFIRVVLESPGYVCGWVGGLAGLRGDGGKKTKVHKREKHGRHGSPHTDTPAEQRVTATALGHARRGFRKEHTDTRRKQ</sequence>
<feature type="non-terminal residue" evidence="2">
    <location>
        <position position="1"/>
    </location>
</feature>
<evidence type="ECO:0000313" key="3">
    <source>
        <dbReference type="Proteomes" id="UP000284403"/>
    </source>
</evidence>
<dbReference type="EMBL" id="MKKU01000542">
    <property type="protein sequence ID" value="RNF08264.1"/>
    <property type="molecule type" value="Genomic_DNA"/>
</dbReference>
<evidence type="ECO:0000256" key="1">
    <source>
        <dbReference type="SAM" id="MobiDB-lite"/>
    </source>
</evidence>
<feature type="region of interest" description="Disordered" evidence="1">
    <location>
        <begin position="85"/>
        <end position="138"/>
    </location>
</feature>
<feature type="compositionally biased region" description="Basic and acidic residues" evidence="1">
    <location>
        <begin position="129"/>
        <end position="138"/>
    </location>
</feature>
<feature type="compositionally biased region" description="Basic residues" evidence="1">
    <location>
        <begin position="90"/>
        <end position="104"/>
    </location>
</feature>
<evidence type="ECO:0000313" key="2">
    <source>
        <dbReference type="EMBL" id="RNF08264.1"/>
    </source>
</evidence>
<accession>A0A3R7KRH7</accession>
<organism evidence="2 3">
    <name type="scientific">Trypanosoma conorhini</name>
    <dbReference type="NCBI Taxonomy" id="83891"/>
    <lineage>
        <taxon>Eukaryota</taxon>
        <taxon>Discoba</taxon>
        <taxon>Euglenozoa</taxon>
        <taxon>Kinetoplastea</taxon>
        <taxon>Metakinetoplastina</taxon>
        <taxon>Trypanosomatida</taxon>
        <taxon>Trypanosomatidae</taxon>
        <taxon>Trypanosoma</taxon>
    </lineage>
</organism>
<dbReference type="AlphaFoldDB" id="A0A3R7KRH7"/>
<dbReference type="GeneID" id="40321063"/>
<reference evidence="2 3" key="1">
    <citation type="journal article" date="2018" name="BMC Genomics">
        <title>Genomic comparison of Trypanosoma conorhini and Trypanosoma rangeli to Trypanosoma cruzi strains of high and low virulence.</title>
        <authorList>
            <person name="Bradwell K.R."/>
            <person name="Koparde V.N."/>
            <person name="Matveyev A.V."/>
            <person name="Serrano M.G."/>
            <person name="Alves J.M."/>
            <person name="Parikh H."/>
            <person name="Huang B."/>
            <person name="Lee V."/>
            <person name="Espinosa-Alvarez O."/>
            <person name="Ortiz P.A."/>
            <person name="Costa-Martins A.G."/>
            <person name="Teixeira M.M."/>
            <person name="Buck G.A."/>
        </authorList>
    </citation>
    <scope>NUCLEOTIDE SEQUENCE [LARGE SCALE GENOMIC DNA]</scope>
    <source>
        <strain evidence="2 3">025E</strain>
    </source>
</reference>
<gene>
    <name evidence="2" type="ORF">Tco025E_07452</name>
</gene>
<name>A0A3R7KRH7_9TRYP</name>
<keyword evidence="3" id="KW-1185">Reference proteome</keyword>
<proteinExistence type="predicted"/>
<dbReference type="Proteomes" id="UP000284403">
    <property type="component" value="Unassembled WGS sequence"/>
</dbReference>